<dbReference type="InterPro" id="IPR026170">
    <property type="entry name" value="FAM173A/B"/>
</dbReference>
<accession>A0A4S2MGI7</accession>
<dbReference type="STRING" id="147828.A0A4S2MGI7"/>
<dbReference type="GO" id="GO:1905706">
    <property type="term" value="P:regulation of mitochondrial ATP synthesis coupled proton transport"/>
    <property type="evidence" value="ECO:0007669"/>
    <property type="project" value="TreeGrafter"/>
</dbReference>
<dbReference type="GO" id="GO:0032259">
    <property type="term" value="P:methylation"/>
    <property type="evidence" value="ECO:0007669"/>
    <property type="project" value="UniProtKB-KW"/>
</dbReference>
<name>A0A4S2MGI7_OPIFE</name>
<keyword evidence="2" id="KW-0489">Methyltransferase</keyword>
<evidence type="ECO:0000256" key="2">
    <source>
        <dbReference type="ARBA" id="ARBA00022603"/>
    </source>
</evidence>
<proteinExistence type="inferred from homology"/>
<keyword evidence="5" id="KW-1133">Transmembrane helix</keyword>
<dbReference type="SUPFAM" id="SSF53335">
    <property type="entry name" value="S-adenosyl-L-methionine-dependent methyltransferases"/>
    <property type="match status" value="1"/>
</dbReference>
<dbReference type="CDD" id="cd02440">
    <property type="entry name" value="AdoMet_MTases"/>
    <property type="match status" value="1"/>
</dbReference>
<keyword evidence="7" id="KW-1185">Reference proteome</keyword>
<dbReference type="OrthoDB" id="66144at2759"/>
<keyword evidence="4" id="KW-0949">S-adenosyl-L-methionine</keyword>
<gene>
    <name evidence="6" type="ORF">CRM22_000201</name>
</gene>
<organism evidence="6 7">
    <name type="scientific">Opisthorchis felineus</name>
    <dbReference type="NCBI Taxonomy" id="147828"/>
    <lineage>
        <taxon>Eukaryota</taxon>
        <taxon>Metazoa</taxon>
        <taxon>Spiralia</taxon>
        <taxon>Lophotrochozoa</taxon>
        <taxon>Platyhelminthes</taxon>
        <taxon>Trematoda</taxon>
        <taxon>Digenea</taxon>
        <taxon>Opisthorchiida</taxon>
        <taxon>Opisthorchiata</taxon>
        <taxon>Opisthorchiidae</taxon>
        <taxon>Opisthorchis</taxon>
    </lineage>
</organism>
<dbReference type="AlphaFoldDB" id="A0A4S2MGI7"/>
<comment type="caution">
    <text evidence="6">The sequence shown here is derived from an EMBL/GenBank/DDBJ whole genome shotgun (WGS) entry which is preliminary data.</text>
</comment>
<evidence type="ECO:0000256" key="5">
    <source>
        <dbReference type="SAM" id="Phobius"/>
    </source>
</evidence>
<feature type="transmembrane region" description="Helical" evidence="5">
    <location>
        <begin position="20"/>
        <end position="42"/>
    </location>
</feature>
<dbReference type="PANTHER" id="PTHR13610">
    <property type="entry name" value="METHYLTRANSFERASE DOMAIN-CONTAINING PROTEIN"/>
    <property type="match status" value="1"/>
</dbReference>
<evidence type="ECO:0008006" key="8">
    <source>
        <dbReference type="Google" id="ProtNLM"/>
    </source>
</evidence>
<dbReference type="Proteomes" id="UP000308267">
    <property type="component" value="Unassembled WGS sequence"/>
</dbReference>
<evidence type="ECO:0000313" key="7">
    <source>
        <dbReference type="Proteomes" id="UP000308267"/>
    </source>
</evidence>
<keyword evidence="5" id="KW-0472">Membrane</keyword>
<sequence>MNELTISDSNSGKRVHPYRWGVISGCGLIVACVTYTLSAFIAPAFRRICLPFVPATPVQMDNIAKILLAQRKSDCSSTLGPIVDLGSGDGRVLINLMQRKDLGFTRGVGIELNRPLIWYSCWNAYRAGMGRPLLKFRCCDMWKVDLSEFQTVVVFGVDSMMSELENKLRQELKPKTFVVASRFPLPSLPCADSIEAGPDSVYFYRF</sequence>
<dbReference type="GO" id="GO:0016279">
    <property type="term" value="F:protein-lysine N-methyltransferase activity"/>
    <property type="evidence" value="ECO:0007669"/>
    <property type="project" value="InterPro"/>
</dbReference>
<dbReference type="Gene3D" id="3.40.50.150">
    <property type="entry name" value="Vaccinia Virus protein VP39"/>
    <property type="match status" value="1"/>
</dbReference>
<dbReference type="EMBL" id="SJOL01000373">
    <property type="protein sequence ID" value="TGZ75765.1"/>
    <property type="molecule type" value="Genomic_DNA"/>
</dbReference>
<keyword evidence="5" id="KW-0812">Transmembrane</keyword>
<keyword evidence="3" id="KW-0808">Transferase</keyword>
<evidence type="ECO:0000256" key="3">
    <source>
        <dbReference type="ARBA" id="ARBA00022679"/>
    </source>
</evidence>
<comment type="similarity">
    <text evidence="1">Belongs to the ANT/ATPSC lysine N-methyltransferase family.</text>
</comment>
<evidence type="ECO:0000313" key="6">
    <source>
        <dbReference type="EMBL" id="TGZ75765.1"/>
    </source>
</evidence>
<evidence type="ECO:0000256" key="1">
    <source>
        <dbReference type="ARBA" id="ARBA00010633"/>
    </source>
</evidence>
<protein>
    <recommendedName>
        <fullName evidence="8">DOT1 domain-containing protein</fullName>
    </recommendedName>
</protein>
<evidence type="ECO:0000256" key="4">
    <source>
        <dbReference type="ARBA" id="ARBA00022691"/>
    </source>
</evidence>
<reference evidence="6 7" key="1">
    <citation type="journal article" date="2019" name="BMC Genomics">
        <title>New insights from Opisthorchis felineus genome: update on genomics of the epidemiologically important liver flukes.</title>
        <authorList>
            <person name="Ershov N.I."/>
            <person name="Mordvinov V.A."/>
            <person name="Prokhortchouk E.B."/>
            <person name="Pakharukova M.Y."/>
            <person name="Gunbin K.V."/>
            <person name="Ustyantsev K."/>
            <person name="Genaev M.A."/>
            <person name="Blinov A.G."/>
            <person name="Mazur A."/>
            <person name="Boulygina E."/>
            <person name="Tsygankova S."/>
            <person name="Khrameeva E."/>
            <person name="Chekanov N."/>
            <person name="Fan G."/>
            <person name="Xiao A."/>
            <person name="Zhang H."/>
            <person name="Xu X."/>
            <person name="Yang H."/>
            <person name="Solovyev V."/>
            <person name="Lee S.M."/>
            <person name="Liu X."/>
            <person name="Afonnikov D.A."/>
            <person name="Skryabin K.G."/>
        </authorList>
    </citation>
    <scope>NUCLEOTIDE SEQUENCE [LARGE SCALE GENOMIC DNA]</scope>
    <source>
        <strain evidence="6">AK-0245</strain>
        <tissue evidence="6">Whole organism</tissue>
    </source>
</reference>
<dbReference type="PANTHER" id="PTHR13610:SF9">
    <property type="entry name" value="FI06469P"/>
    <property type="match status" value="1"/>
</dbReference>
<dbReference type="GO" id="GO:0005739">
    <property type="term" value="C:mitochondrion"/>
    <property type="evidence" value="ECO:0007669"/>
    <property type="project" value="TreeGrafter"/>
</dbReference>
<dbReference type="InterPro" id="IPR029063">
    <property type="entry name" value="SAM-dependent_MTases_sf"/>
</dbReference>